<feature type="domain" description="Methyl-accepting transducer" evidence="6">
    <location>
        <begin position="216"/>
        <end position="445"/>
    </location>
</feature>
<name>A0ABT7LQ26_9BURK</name>
<keyword evidence="1" id="KW-0488">Methylation</keyword>
<dbReference type="CDD" id="cd06225">
    <property type="entry name" value="HAMP"/>
    <property type="match status" value="1"/>
</dbReference>
<dbReference type="PRINTS" id="PR00260">
    <property type="entry name" value="CHEMTRNSDUCR"/>
</dbReference>
<gene>
    <name evidence="8" type="ORF">QRD43_20305</name>
</gene>
<evidence type="ECO:0000313" key="9">
    <source>
        <dbReference type="Proteomes" id="UP001238603"/>
    </source>
</evidence>
<sequence length="463" mass="48195">MQWTLKKRLTLGFGLMLGLLALVALVGQYQLGRIQHYNSRLDARAFRLSLAQAWETQVKLAVATSAPMPSLDLEPVVKLKSLVEAREERTLLEAALGSQAGTPASHQAAVGQLAGGLVQMQITDSGQLQAALSRGVTLNWTVLALGVVAGLIVAARLLQAIITPLQKASALAAHIADGDLTGVVGAHANDELGALLESLERMQAKLATLVGQVRNGAESVANASSEIASGNHDLSARTEQQAASLEQTASSMEELGSTVRHNADSARQANQLAQQASTVARDGGIVVGEVVHTMRGIHEASRKIGDIIGVIDGIAFQTNILALNAAVEAARAGEQGRGFAVVAGEVRNLAQRSAEAAREIKGLIGASMERVEKGTALVDQAGGTMNEVVGAIQRVSDIVAEISAASEEQANGVTQVGDAVHHMDQATQQNAALVEEMAAAASSLKSQADELVKQVGVFRVGRT</sequence>
<keyword evidence="4" id="KW-0175">Coiled coil</keyword>
<comment type="similarity">
    <text evidence="2">Belongs to the methyl-accepting chemotaxis (MCP) protein family.</text>
</comment>
<evidence type="ECO:0000256" key="5">
    <source>
        <dbReference type="SAM" id="Phobius"/>
    </source>
</evidence>
<dbReference type="CDD" id="cd11386">
    <property type="entry name" value="MCP_signal"/>
    <property type="match status" value="1"/>
</dbReference>
<organism evidence="8 9">
    <name type="scientific">Roseateles subflavus</name>
    <dbReference type="NCBI Taxonomy" id="3053353"/>
    <lineage>
        <taxon>Bacteria</taxon>
        <taxon>Pseudomonadati</taxon>
        <taxon>Pseudomonadota</taxon>
        <taxon>Betaproteobacteria</taxon>
        <taxon>Burkholderiales</taxon>
        <taxon>Sphaerotilaceae</taxon>
        <taxon>Roseateles</taxon>
    </lineage>
</organism>
<dbReference type="RefSeq" id="WP_285984327.1">
    <property type="nucleotide sequence ID" value="NZ_JASVDS010000007.1"/>
</dbReference>
<evidence type="ECO:0000259" key="7">
    <source>
        <dbReference type="PROSITE" id="PS50885"/>
    </source>
</evidence>
<proteinExistence type="inferred from homology"/>
<evidence type="ECO:0000256" key="2">
    <source>
        <dbReference type="ARBA" id="ARBA00029447"/>
    </source>
</evidence>
<dbReference type="Pfam" id="PF00672">
    <property type="entry name" value="HAMP"/>
    <property type="match status" value="1"/>
</dbReference>
<evidence type="ECO:0000259" key="6">
    <source>
        <dbReference type="PROSITE" id="PS50111"/>
    </source>
</evidence>
<dbReference type="InterPro" id="IPR004090">
    <property type="entry name" value="Chemotax_Me-accpt_rcpt"/>
</dbReference>
<dbReference type="InterPro" id="IPR004089">
    <property type="entry name" value="MCPsignal_dom"/>
</dbReference>
<dbReference type="EMBL" id="JASVDS010000007">
    <property type="protein sequence ID" value="MDL5034255.1"/>
    <property type="molecule type" value="Genomic_DNA"/>
</dbReference>
<dbReference type="Gene3D" id="1.10.287.950">
    <property type="entry name" value="Methyl-accepting chemotaxis protein"/>
    <property type="match status" value="1"/>
</dbReference>
<dbReference type="Pfam" id="PF00015">
    <property type="entry name" value="MCPsignal"/>
    <property type="match status" value="1"/>
</dbReference>
<dbReference type="PANTHER" id="PTHR43531">
    <property type="entry name" value="PROTEIN ICFG"/>
    <property type="match status" value="1"/>
</dbReference>
<keyword evidence="5" id="KW-0812">Transmembrane</keyword>
<dbReference type="SUPFAM" id="SSF58104">
    <property type="entry name" value="Methyl-accepting chemotaxis protein (MCP) signaling domain"/>
    <property type="match status" value="1"/>
</dbReference>
<keyword evidence="5" id="KW-0472">Membrane</keyword>
<dbReference type="PANTHER" id="PTHR43531:SF14">
    <property type="entry name" value="METHYL-ACCEPTING CHEMOTAXIS PROTEIN I-RELATED"/>
    <property type="match status" value="1"/>
</dbReference>
<protein>
    <submittedName>
        <fullName evidence="8">Methyl-accepting chemotaxis protein</fullName>
    </submittedName>
</protein>
<comment type="caution">
    <text evidence="8">The sequence shown here is derived from an EMBL/GenBank/DDBJ whole genome shotgun (WGS) entry which is preliminary data.</text>
</comment>
<evidence type="ECO:0000256" key="4">
    <source>
        <dbReference type="SAM" id="Coils"/>
    </source>
</evidence>
<feature type="domain" description="HAMP" evidence="7">
    <location>
        <begin position="159"/>
        <end position="211"/>
    </location>
</feature>
<keyword evidence="5" id="KW-1133">Transmembrane helix</keyword>
<dbReference type="InterPro" id="IPR003660">
    <property type="entry name" value="HAMP_dom"/>
</dbReference>
<dbReference type="Proteomes" id="UP001238603">
    <property type="component" value="Unassembled WGS sequence"/>
</dbReference>
<keyword evidence="3" id="KW-0807">Transducer</keyword>
<dbReference type="PROSITE" id="PS50111">
    <property type="entry name" value="CHEMOTAXIS_TRANSDUC_2"/>
    <property type="match status" value="1"/>
</dbReference>
<feature type="coiled-coil region" evidence="4">
    <location>
        <begin position="423"/>
        <end position="454"/>
    </location>
</feature>
<dbReference type="InterPro" id="IPR051310">
    <property type="entry name" value="MCP_chemotaxis"/>
</dbReference>
<evidence type="ECO:0000313" key="8">
    <source>
        <dbReference type="EMBL" id="MDL5034255.1"/>
    </source>
</evidence>
<evidence type="ECO:0000256" key="1">
    <source>
        <dbReference type="ARBA" id="ARBA00022481"/>
    </source>
</evidence>
<dbReference type="PROSITE" id="PS50885">
    <property type="entry name" value="HAMP"/>
    <property type="match status" value="1"/>
</dbReference>
<evidence type="ECO:0000256" key="3">
    <source>
        <dbReference type="PROSITE-ProRule" id="PRU00284"/>
    </source>
</evidence>
<dbReference type="SMART" id="SM00304">
    <property type="entry name" value="HAMP"/>
    <property type="match status" value="1"/>
</dbReference>
<accession>A0ABT7LQ26</accession>
<dbReference type="SMART" id="SM00283">
    <property type="entry name" value="MA"/>
    <property type="match status" value="1"/>
</dbReference>
<reference evidence="8 9" key="1">
    <citation type="submission" date="2023-06" db="EMBL/GenBank/DDBJ databases">
        <title>Pelomonas sp. APW6 16S ribosomal RNA gene genome sequencing and assembly.</title>
        <authorList>
            <person name="Woo H."/>
        </authorList>
    </citation>
    <scope>NUCLEOTIDE SEQUENCE [LARGE SCALE GENOMIC DNA]</scope>
    <source>
        <strain evidence="8 9">APW6</strain>
    </source>
</reference>
<feature type="transmembrane region" description="Helical" evidence="5">
    <location>
        <begin position="138"/>
        <end position="158"/>
    </location>
</feature>
<keyword evidence="9" id="KW-1185">Reference proteome</keyword>